<proteinExistence type="predicted"/>
<reference evidence="1 2" key="1">
    <citation type="journal article" date="2007" name="Nature">
        <title>Evolution of genes and genomes on the Drosophila phylogeny.</title>
        <authorList>
            <consortium name="Drosophila 12 Genomes Consortium"/>
            <person name="Clark A.G."/>
            <person name="Eisen M.B."/>
            <person name="Smith D.R."/>
            <person name="Bergman C.M."/>
            <person name="Oliver B."/>
            <person name="Markow T.A."/>
            <person name="Kaufman T.C."/>
            <person name="Kellis M."/>
            <person name="Gelbart W."/>
            <person name="Iyer V.N."/>
            <person name="Pollard D.A."/>
            <person name="Sackton T.B."/>
            <person name="Larracuente A.M."/>
            <person name="Singh N.D."/>
            <person name="Abad J.P."/>
            <person name="Abt D.N."/>
            <person name="Adryan B."/>
            <person name="Aguade M."/>
            <person name="Akashi H."/>
            <person name="Anderson W.W."/>
            <person name="Aquadro C.F."/>
            <person name="Ardell D.H."/>
            <person name="Arguello R."/>
            <person name="Artieri C.G."/>
            <person name="Barbash D.A."/>
            <person name="Barker D."/>
            <person name="Barsanti P."/>
            <person name="Batterham P."/>
            <person name="Batzoglou S."/>
            <person name="Begun D."/>
            <person name="Bhutkar A."/>
            <person name="Blanco E."/>
            <person name="Bosak S.A."/>
            <person name="Bradley R.K."/>
            <person name="Brand A.D."/>
            <person name="Brent M.R."/>
            <person name="Brooks A.N."/>
            <person name="Brown R.H."/>
            <person name="Butlin R.K."/>
            <person name="Caggese C."/>
            <person name="Calvi B.R."/>
            <person name="Bernardo de Carvalho A."/>
            <person name="Caspi A."/>
            <person name="Castrezana S."/>
            <person name="Celniker S.E."/>
            <person name="Chang J.L."/>
            <person name="Chapple C."/>
            <person name="Chatterji S."/>
            <person name="Chinwalla A."/>
            <person name="Civetta A."/>
            <person name="Clifton S.W."/>
            <person name="Comeron J.M."/>
            <person name="Costello J.C."/>
            <person name="Coyne J.A."/>
            <person name="Daub J."/>
            <person name="David R.G."/>
            <person name="Delcher A.L."/>
            <person name="Delehaunty K."/>
            <person name="Do C.B."/>
            <person name="Ebling H."/>
            <person name="Edwards K."/>
            <person name="Eickbush T."/>
            <person name="Evans J.D."/>
            <person name="Filipski A."/>
            <person name="Findeiss S."/>
            <person name="Freyhult E."/>
            <person name="Fulton L."/>
            <person name="Fulton R."/>
            <person name="Garcia A.C."/>
            <person name="Gardiner A."/>
            <person name="Garfield D.A."/>
            <person name="Garvin B.E."/>
            <person name="Gibson G."/>
            <person name="Gilbert D."/>
            <person name="Gnerre S."/>
            <person name="Godfrey J."/>
            <person name="Good R."/>
            <person name="Gotea V."/>
            <person name="Gravely B."/>
            <person name="Greenberg A.J."/>
            <person name="Griffiths-Jones S."/>
            <person name="Gross S."/>
            <person name="Guigo R."/>
            <person name="Gustafson E.A."/>
            <person name="Haerty W."/>
            <person name="Hahn M.W."/>
            <person name="Halligan D.L."/>
            <person name="Halpern A.L."/>
            <person name="Halter G.M."/>
            <person name="Han M.V."/>
            <person name="Heger A."/>
            <person name="Hillier L."/>
            <person name="Hinrichs A.S."/>
            <person name="Holmes I."/>
            <person name="Hoskins R.A."/>
            <person name="Hubisz M.J."/>
            <person name="Hultmark D."/>
            <person name="Huntley M.A."/>
            <person name="Jaffe D.B."/>
            <person name="Jagadeeshan S."/>
            <person name="Jeck W.R."/>
            <person name="Johnson J."/>
            <person name="Jones C.D."/>
            <person name="Jordan W.C."/>
            <person name="Karpen G.H."/>
            <person name="Kataoka E."/>
            <person name="Keightley P.D."/>
            <person name="Kheradpour P."/>
            <person name="Kirkness E.F."/>
            <person name="Koerich L.B."/>
            <person name="Kristiansen K."/>
            <person name="Kudrna D."/>
            <person name="Kulathinal R.J."/>
            <person name="Kumar S."/>
            <person name="Kwok R."/>
            <person name="Lander E."/>
            <person name="Langley C.H."/>
            <person name="Lapoint R."/>
            <person name="Lazzaro B.P."/>
            <person name="Lee S.J."/>
            <person name="Levesque L."/>
            <person name="Li R."/>
            <person name="Lin C.F."/>
            <person name="Lin M.F."/>
            <person name="Lindblad-Toh K."/>
            <person name="Llopart A."/>
            <person name="Long M."/>
            <person name="Low L."/>
            <person name="Lozovsky E."/>
            <person name="Lu J."/>
            <person name="Luo M."/>
            <person name="Machado C.A."/>
            <person name="Makalowski W."/>
            <person name="Marzo M."/>
            <person name="Matsuda M."/>
            <person name="Matzkin L."/>
            <person name="McAllister B."/>
            <person name="McBride C.S."/>
            <person name="McKernan B."/>
            <person name="McKernan K."/>
            <person name="Mendez-Lago M."/>
            <person name="Minx P."/>
            <person name="Mollenhauer M.U."/>
            <person name="Montooth K."/>
            <person name="Mount S.M."/>
            <person name="Mu X."/>
            <person name="Myers E."/>
            <person name="Negre B."/>
            <person name="Newfeld S."/>
            <person name="Nielsen R."/>
            <person name="Noor M.A."/>
            <person name="O'Grady P."/>
            <person name="Pachter L."/>
            <person name="Papaceit M."/>
            <person name="Parisi M.J."/>
            <person name="Parisi M."/>
            <person name="Parts L."/>
            <person name="Pedersen J.S."/>
            <person name="Pesole G."/>
            <person name="Phillippy A.M."/>
            <person name="Ponting C.P."/>
            <person name="Pop M."/>
            <person name="Porcelli D."/>
            <person name="Powell J.R."/>
            <person name="Prohaska S."/>
            <person name="Pruitt K."/>
            <person name="Puig M."/>
            <person name="Quesneville H."/>
            <person name="Ram K.R."/>
            <person name="Rand D."/>
            <person name="Rasmussen M.D."/>
            <person name="Reed L.K."/>
            <person name="Reenan R."/>
            <person name="Reily A."/>
            <person name="Remington K.A."/>
            <person name="Rieger T.T."/>
            <person name="Ritchie M.G."/>
            <person name="Robin C."/>
            <person name="Rogers Y.H."/>
            <person name="Rohde C."/>
            <person name="Rozas J."/>
            <person name="Rubenfield M.J."/>
            <person name="Ruiz A."/>
            <person name="Russo S."/>
            <person name="Salzberg S.L."/>
            <person name="Sanchez-Gracia A."/>
            <person name="Saranga D.J."/>
            <person name="Sato H."/>
            <person name="Schaeffer S.W."/>
            <person name="Schatz M.C."/>
            <person name="Schlenke T."/>
            <person name="Schwartz R."/>
            <person name="Segarra C."/>
            <person name="Singh R.S."/>
            <person name="Sirot L."/>
            <person name="Sirota M."/>
            <person name="Sisneros N.B."/>
            <person name="Smith C.D."/>
            <person name="Smith T.F."/>
            <person name="Spieth J."/>
            <person name="Stage D.E."/>
            <person name="Stark A."/>
            <person name="Stephan W."/>
            <person name="Strausberg R.L."/>
            <person name="Strempel S."/>
            <person name="Sturgill D."/>
            <person name="Sutton G."/>
            <person name="Sutton G.G."/>
            <person name="Tao W."/>
            <person name="Teichmann S."/>
            <person name="Tobari Y.N."/>
            <person name="Tomimura Y."/>
            <person name="Tsolas J.M."/>
            <person name="Valente V.L."/>
            <person name="Venter E."/>
            <person name="Venter J.C."/>
            <person name="Vicario S."/>
            <person name="Vieira F.G."/>
            <person name="Vilella A.J."/>
            <person name="Villasante A."/>
            <person name="Walenz B."/>
            <person name="Wang J."/>
            <person name="Wasserman M."/>
            <person name="Watts T."/>
            <person name="Wilson D."/>
            <person name="Wilson R.K."/>
            <person name="Wing R.A."/>
            <person name="Wolfner M.F."/>
            <person name="Wong A."/>
            <person name="Wong G.K."/>
            <person name="Wu C.I."/>
            <person name="Wu G."/>
            <person name="Yamamoto D."/>
            <person name="Yang H.P."/>
            <person name="Yang S.P."/>
            <person name="Yorke J.A."/>
            <person name="Yoshida K."/>
            <person name="Zdobnov E."/>
            <person name="Zhang P."/>
            <person name="Zhang Y."/>
            <person name="Zimin A.V."/>
            <person name="Baldwin J."/>
            <person name="Abdouelleil A."/>
            <person name="Abdulkadir J."/>
            <person name="Abebe A."/>
            <person name="Abera B."/>
            <person name="Abreu J."/>
            <person name="Acer S.C."/>
            <person name="Aftuck L."/>
            <person name="Alexander A."/>
            <person name="An P."/>
            <person name="Anderson E."/>
            <person name="Anderson S."/>
            <person name="Arachi H."/>
            <person name="Azer M."/>
            <person name="Bachantsang P."/>
            <person name="Barry A."/>
            <person name="Bayul T."/>
            <person name="Berlin A."/>
            <person name="Bessette D."/>
            <person name="Bloom T."/>
            <person name="Blye J."/>
            <person name="Boguslavskiy L."/>
            <person name="Bonnet C."/>
            <person name="Boukhgalter B."/>
            <person name="Bourzgui I."/>
            <person name="Brown A."/>
            <person name="Cahill P."/>
            <person name="Channer S."/>
            <person name="Cheshatsang Y."/>
            <person name="Chuda L."/>
            <person name="Citroen M."/>
            <person name="Collymore A."/>
            <person name="Cooke P."/>
            <person name="Costello M."/>
            <person name="D'Aco K."/>
            <person name="Daza R."/>
            <person name="De Haan G."/>
            <person name="DeGray S."/>
            <person name="DeMaso C."/>
            <person name="Dhargay N."/>
            <person name="Dooley K."/>
            <person name="Dooley E."/>
            <person name="Doricent M."/>
            <person name="Dorje P."/>
            <person name="Dorjee K."/>
            <person name="Dupes A."/>
            <person name="Elong R."/>
            <person name="Falk J."/>
            <person name="Farina A."/>
            <person name="Faro S."/>
            <person name="Ferguson D."/>
            <person name="Fisher S."/>
            <person name="Foley C.D."/>
            <person name="Franke A."/>
            <person name="Friedrich D."/>
            <person name="Gadbois L."/>
            <person name="Gearin G."/>
            <person name="Gearin C.R."/>
            <person name="Giannoukos G."/>
            <person name="Goode T."/>
            <person name="Graham J."/>
            <person name="Grandbois E."/>
            <person name="Grewal S."/>
            <person name="Gyaltsen K."/>
            <person name="Hafez N."/>
            <person name="Hagos B."/>
            <person name="Hall J."/>
            <person name="Henson C."/>
            <person name="Hollinger A."/>
            <person name="Honan T."/>
            <person name="Huard M.D."/>
            <person name="Hughes L."/>
            <person name="Hurhula B."/>
            <person name="Husby M.E."/>
            <person name="Kamat A."/>
            <person name="Kanga B."/>
            <person name="Kashin S."/>
            <person name="Khazanovich D."/>
            <person name="Kisner P."/>
            <person name="Lance K."/>
            <person name="Lara M."/>
            <person name="Lee W."/>
            <person name="Lennon N."/>
            <person name="Letendre F."/>
            <person name="LeVine R."/>
            <person name="Lipovsky A."/>
            <person name="Liu X."/>
            <person name="Liu J."/>
            <person name="Liu S."/>
            <person name="Lokyitsang T."/>
            <person name="Lokyitsang Y."/>
            <person name="Lubonja R."/>
            <person name="Lui A."/>
            <person name="MacDonald P."/>
            <person name="Magnisalis V."/>
            <person name="Maru K."/>
            <person name="Matthews C."/>
            <person name="McCusker W."/>
            <person name="McDonough S."/>
            <person name="Mehta T."/>
            <person name="Meldrim J."/>
            <person name="Meneus L."/>
            <person name="Mihai O."/>
            <person name="Mihalev A."/>
            <person name="Mihova T."/>
            <person name="Mittelman R."/>
            <person name="Mlenga V."/>
            <person name="Montmayeur A."/>
            <person name="Mulrain L."/>
            <person name="Navidi A."/>
            <person name="Naylor J."/>
            <person name="Negash T."/>
            <person name="Nguyen T."/>
            <person name="Nguyen N."/>
            <person name="Nicol R."/>
            <person name="Norbu C."/>
            <person name="Norbu N."/>
            <person name="Novod N."/>
            <person name="O'Neill B."/>
            <person name="Osman S."/>
            <person name="Markiewicz E."/>
            <person name="Oyono O.L."/>
            <person name="Patti C."/>
            <person name="Phunkhang P."/>
            <person name="Pierre F."/>
            <person name="Priest M."/>
            <person name="Raghuraman S."/>
            <person name="Rege F."/>
            <person name="Reyes R."/>
            <person name="Rise C."/>
            <person name="Rogov P."/>
            <person name="Ross K."/>
            <person name="Ryan E."/>
            <person name="Settipalli S."/>
            <person name="Shea T."/>
            <person name="Sherpa N."/>
            <person name="Shi L."/>
            <person name="Shih D."/>
            <person name="Sparrow T."/>
            <person name="Spaulding J."/>
            <person name="Stalker J."/>
            <person name="Stange-Thomann N."/>
            <person name="Stavropoulos S."/>
            <person name="Stone C."/>
            <person name="Strader C."/>
            <person name="Tesfaye S."/>
            <person name="Thomson T."/>
            <person name="Thoulutsang Y."/>
            <person name="Thoulutsang D."/>
            <person name="Topham K."/>
            <person name="Topping I."/>
            <person name="Tsamla T."/>
            <person name="Vassiliev H."/>
            <person name="Vo A."/>
            <person name="Wangchuk T."/>
            <person name="Wangdi T."/>
            <person name="Weiand M."/>
            <person name="Wilkinson J."/>
            <person name="Wilson A."/>
            <person name="Yadav S."/>
            <person name="Young G."/>
            <person name="Yu Q."/>
            <person name="Zembek L."/>
            <person name="Zhong D."/>
            <person name="Zimmer A."/>
            <person name="Zwirko Z."/>
            <person name="Jaffe D.B."/>
            <person name="Alvarez P."/>
            <person name="Brockman W."/>
            <person name="Butler J."/>
            <person name="Chin C."/>
            <person name="Gnerre S."/>
            <person name="Grabherr M."/>
            <person name="Kleber M."/>
            <person name="Mauceli E."/>
            <person name="MacCallum I."/>
        </authorList>
    </citation>
    <scope>NUCLEOTIDE SEQUENCE [LARGE SCALE GENOMIC DNA]</scope>
    <source>
        <strain evidence="2">MSH-3 / Tucson 14011-0111.49</strain>
    </source>
</reference>
<dbReference type="EMBL" id="CH479181">
    <property type="protein sequence ID" value="EDW32376.1"/>
    <property type="molecule type" value="Genomic_DNA"/>
</dbReference>
<name>B4GC33_DROPE</name>
<evidence type="ECO:0000313" key="1">
    <source>
        <dbReference type="EMBL" id="EDW32376.1"/>
    </source>
</evidence>
<gene>
    <name evidence="1" type="primary">Dper\GL11601</name>
    <name evidence="1" type="ORF">Dper_GL11601</name>
</gene>
<organism evidence="2">
    <name type="scientific">Drosophila persimilis</name>
    <name type="common">Fruit fly</name>
    <dbReference type="NCBI Taxonomy" id="7234"/>
    <lineage>
        <taxon>Eukaryota</taxon>
        <taxon>Metazoa</taxon>
        <taxon>Ecdysozoa</taxon>
        <taxon>Arthropoda</taxon>
        <taxon>Hexapoda</taxon>
        <taxon>Insecta</taxon>
        <taxon>Pterygota</taxon>
        <taxon>Neoptera</taxon>
        <taxon>Endopterygota</taxon>
        <taxon>Diptera</taxon>
        <taxon>Brachycera</taxon>
        <taxon>Muscomorpha</taxon>
        <taxon>Ephydroidea</taxon>
        <taxon>Drosophilidae</taxon>
        <taxon>Drosophila</taxon>
        <taxon>Sophophora</taxon>
    </lineage>
</organism>
<accession>B4GC33</accession>
<sequence length="44" mass="4933">MNMLCERVSAILAGTLVGMWYAKTFPAEKDAKDSKDKKDKKGKK</sequence>
<keyword evidence="2" id="KW-1185">Reference proteome</keyword>
<dbReference type="Proteomes" id="UP000008744">
    <property type="component" value="Unassembled WGS sequence"/>
</dbReference>
<protein>
    <submittedName>
        <fullName evidence="1">GL11601</fullName>
    </submittedName>
</protein>
<dbReference type="AlphaFoldDB" id="B4GC33"/>
<dbReference type="HOGENOM" id="CLU_218128_0_0_1"/>
<evidence type="ECO:0000313" key="2">
    <source>
        <dbReference type="Proteomes" id="UP000008744"/>
    </source>
</evidence>
<dbReference type="KEGG" id="dpe:6591126"/>